<dbReference type="InterPro" id="IPR007427">
    <property type="entry name" value="DUF475"/>
</dbReference>
<feature type="transmembrane region" description="Helical" evidence="2">
    <location>
        <begin position="466"/>
        <end position="486"/>
    </location>
</feature>
<feature type="transmembrane region" description="Helical" evidence="2">
    <location>
        <begin position="441"/>
        <end position="460"/>
    </location>
</feature>
<feature type="compositionally biased region" description="Low complexity" evidence="1">
    <location>
        <begin position="358"/>
        <end position="369"/>
    </location>
</feature>
<proteinExistence type="predicted"/>
<dbReference type="AlphaFoldDB" id="A0A7H1NR31"/>
<gene>
    <name evidence="3" type="ORF">JGUZn3_10120</name>
</gene>
<dbReference type="PANTHER" id="PTHR30238:SF4">
    <property type="entry name" value="SLL1022 PROTEIN"/>
    <property type="match status" value="1"/>
</dbReference>
<evidence type="ECO:0000256" key="2">
    <source>
        <dbReference type="SAM" id="Phobius"/>
    </source>
</evidence>
<accession>A0A7H1NR31</accession>
<feature type="transmembrane region" description="Helical" evidence="2">
    <location>
        <begin position="167"/>
        <end position="188"/>
    </location>
</feature>
<feature type="compositionally biased region" description="Polar residues" evidence="1">
    <location>
        <begin position="315"/>
        <end position="357"/>
    </location>
</feature>
<sequence length="496" mass="53303">MHSLRYFITPLIFSVLGLMAGAAIGYGFSPTLTAALTASFYVAILAIMEISLSFDNAIVNANILKTMDPLWCRRFLLWGMPLAVFGMRLLFPLIIVAIAAHINPIKALSMAVYSPQLYAHTLEEAHYSIAAFGGVFLLMVALKFFCNGHKTVHWIPFIEKPLARLSALEAIEEMFAMGCLLILSFFLGEHALNFLEAGILGLIVFIFIHSLTALVTPPITSPVTSPENLVEGLAPSVSLPAERPLFPHEGSFSQSLAASTLSPSALQESPQKNTQKNTLENSLENAPENGPRGNSKNSQRDPQRAAQIHTPPEAQITSPPLFQANTPPNSPLNTQVNSPEDSAENSPANSSTNAQTNSHPSTPTASTASTQKAMRSGLYGFLYLEILDSSFSFDGVVSAFAISSNLFIIAIGLGIGAFFVRSLTVMLVEKNTLQTYRYLENGAFWAIFALACLMLLGTLLPIPEALTGLIGVCLIGLSLLSSIRAAKTPSPSPAPH</sequence>
<feature type="transmembrane region" description="Helical" evidence="2">
    <location>
        <begin position="75"/>
        <end position="105"/>
    </location>
</feature>
<feature type="transmembrane region" description="Helical" evidence="2">
    <location>
        <begin position="7"/>
        <end position="28"/>
    </location>
</feature>
<keyword evidence="2" id="KW-1133">Transmembrane helix</keyword>
<feature type="transmembrane region" description="Helical" evidence="2">
    <location>
        <begin position="376"/>
        <end position="393"/>
    </location>
</feature>
<feature type="compositionally biased region" description="Low complexity" evidence="1">
    <location>
        <begin position="257"/>
        <end position="266"/>
    </location>
</feature>
<evidence type="ECO:0000313" key="3">
    <source>
        <dbReference type="EMBL" id="QNT78241.1"/>
    </source>
</evidence>
<keyword evidence="2" id="KW-0472">Membrane</keyword>
<feature type="transmembrane region" description="Helical" evidence="2">
    <location>
        <begin position="125"/>
        <end position="146"/>
    </location>
</feature>
<feature type="compositionally biased region" description="Polar residues" evidence="1">
    <location>
        <begin position="267"/>
        <end position="284"/>
    </location>
</feature>
<dbReference type="RefSeq" id="WP_203414571.1">
    <property type="nucleotide sequence ID" value="NZ_CP060244.1"/>
</dbReference>
<evidence type="ECO:0000313" key="4">
    <source>
        <dbReference type="Proteomes" id="UP000516349"/>
    </source>
</evidence>
<feature type="transmembrane region" description="Helical" evidence="2">
    <location>
        <begin position="194"/>
        <end position="215"/>
    </location>
</feature>
<evidence type="ECO:0000256" key="1">
    <source>
        <dbReference type="SAM" id="MobiDB-lite"/>
    </source>
</evidence>
<feature type="transmembrane region" description="Helical" evidence="2">
    <location>
        <begin position="34"/>
        <end position="54"/>
    </location>
</feature>
<keyword evidence="4" id="KW-1185">Reference proteome</keyword>
<dbReference type="EMBL" id="CP060244">
    <property type="protein sequence ID" value="QNT78241.1"/>
    <property type="molecule type" value="Genomic_DNA"/>
</dbReference>
<feature type="transmembrane region" description="Helical" evidence="2">
    <location>
        <begin position="399"/>
        <end position="420"/>
    </location>
</feature>
<organism evidence="3 4">
    <name type="scientific">Entomobacter blattae</name>
    <dbReference type="NCBI Taxonomy" id="2762277"/>
    <lineage>
        <taxon>Bacteria</taxon>
        <taxon>Pseudomonadati</taxon>
        <taxon>Pseudomonadota</taxon>
        <taxon>Alphaproteobacteria</taxon>
        <taxon>Acetobacterales</taxon>
        <taxon>Acetobacteraceae</taxon>
        <taxon>Entomobacter</taxon>
    </lineage>
</organism>
<dbReference type="KEGG" id="ebla:JGUZn3_10120"/>
<dbReference type="Proteomes" id="UP000516349">
    <property type="component" value="Chromosome"/>
</dbReference>
<reference evidence="3 4" key="1">
    <citation type="submission" date="2020-08" db="EMBL/GenBank/DDBJ databases">
        <title>Complete genome sequence of Entomobacter blattae G55GP.</title>
        <authorList>
            <person name="Poehlein A."/>
            <person name="Guzman J."/>
            <person name="Daniel R."/>
            <person name="Vilcinskas A."/>
        </authorList>
    </citation>
    <scope>NUCLEOTIDE SEQUENCE [LARGE SCALE GENOMIC DNA]</scope>
    <source>
        <strain evidence="3 4">G55GP</strain>
    </source>
</reference>
<dbReference type="Pfam" id="PF04332">
    <property type="entry name" value="DUF475"/>
    <property type="match status" value="2"/>
</dbReference>
<feature type="region of interest" description="Disordered" evidence="1">
    <location>
        <begin position="257"/>
        <end position="369"/>
    </location>
</feature>
<protein>
    <recommendedName>
        <fullName evidence="5">DUF475 domain-containing protein</fullName>
    </recommendedName>
</protein>
<dbReference type="PANTHER" id="PTHR30238">
    <property type="entry name" value="MEMBRANE BOUND PREDICTED REDOX MODULATOR"/>
    <property type="match status" value="1"/>
</dbReference>
<name>A0A7H1NR31_9PROT</name>
<evidence type="ECO:0008006" key="5">
    <source>
        <dbReference type="Google" id="ProtNLM"/>
    </source>
</evidence>
<keyword evidence="2" id="KW-0812">Transmembrane</keyword>